<evidence type="ECO:0000256" key="3">
    <source>
        <dbReference type="ARBA" id="ARBA00022630"/>
    </source>
</evidence>
<evidence type="ECO:0000256" key="2">
    <source>
        <dbReference type="ARBA" id="ARBA00016337"/>
    </source>
</evidence>
<evidence type="ECO:0000256" key="8">
    <source>
        <dbReference type="ARBA" id="ARBA00031306"/>
    </source>
</evidence>
<evidence type="ECO:0000256" key="7">
    <source>
        <dbReference type="ARBA" id="ARBA00022842"/>
    </source>
</evidence>
<dbReference type="PIRSF" id="PIRSF006268">
    <property type="entry name" value="ApbE"/>
    <property type="match status" value="1"/>
</dbReference>
<dbReference type="SUPFAM" id="SSF143631">
    <property type="entry name" value="ApbE-like"/>
    <property type="match status" value="1"/>
</dbReference>
<comment type="similarity">
    <text evidence="10">Belongs to the ApbE family.</text>
</comment>
<feature type="binding site" evidence="11">
    <location>
        <position position="284"/>
    </location>
    <ligand>
        <name>Mg(2+)</name>
        <dbReference type="ChEBI" id="CHEBI:18420"/>
    </ligand>
</feature>
<evidence type="ECO:0000313" key="12">
    <source>
        <dbReference type="EMBL" id="TKS55827.1"/>
    </source>
</evidence>
<keyword evidence="6 10" id="KW-0274">FAD</keyword>
<dbReference type="PANTHER" id="PTHR30040:SF2">
    <property type="entry name" value="FAD:PROTEIN FMN TRANSFERASE"/>
    <property type="match status" value="1"/>
</dbReference>
<dbReference type="OrthoDB" id="9778595at2"/>
<evidence type="ECO:0000256" key="5">
    <source>
        <dbReference type="ARBA" id="ARBA00022723"/>
    </source>
</evidence>
<evidence type="ECO:0000256" key="11">
    <source>
        <dbReference type="PIRSR" id="PIRSR006268-2"/>
    </source>
</evidence>
<dbReference type="AlphaFoldDB" id="A0A4U5TP31"/>
<evidence type="ECO:0000256" key="10">
    <source>
        <dbReference type="PIRNR" id="PIRNR006268"/>
    </source>
</evidence>
<dbReference type="EC" id="2.7.1.180" evidence="1 10"/>
<dbReference type="InterPro" id="IPR003374">
    <property type="entry name" value="ApbE-like_sf"/>
</dbReference>
<dbReference type="Gene3D" id="3.10.520.10">
    <property type="entry name" value="ApbE-like domains"/>
    <property type="match status" value="1"/>
</dbReference>
<dbReference type="Pfam" id="PF02424">
    <property type="entry name" value="ApbE"/>
    <property type="match status" value="1"/>
</dbReference>
<evidence type="ECO:0000256" key="4">
    <source>
        <dbReference type="ARBA" id="ARBA00022679"/>
    </source>
</evidence>
<dbReference type="GO" id="GO:0016740">
    <property type="term" value="F:transferase activity"/>
    <property type="evidence" value="ECO:0007669"/>
    <property type="project" value="UniProtKB-UniRule"/>
</dbReference>
<evidence type="ECO:0000256" key="1">
    <source>
        <dbReference type="ARBA" id="ARBA00011955"/>
    </source>
</evidence>
<dbReference type="GO" id="GO:0046872">
    <property type="term" value="F:metal ion binding"/>
    <property type="evidence" value="ECO:0007669"/>
    <property type="project" value="UniProtKB-UniRule"/>
</dbReference>
<keyword evidence="13" id="KW-1185">Reference proteome</keyword>
<evidence type="ECO:0000313" key="13">
    <source>
        <dbReference type="Proteomes" id="UP000306552"/>
    </source>
</evidence>
<reference evidence="12 13" key="1">
    <citation type="submission" date="2019-04" db="EMBL/GenBank/DDBJ databases">
        <title>Psychroflexus halotolerans sp. nov., isolated from a marine solar saltern.</title>
        <authorList>
            <person name="Feng X."/>
        </authorList>
    </citation>
    <scope>NUCLEOTIDE SEQUENCE [LARGE SCALE GENOMIC DNA]</scope>
    <source>
        <strain evidence="12 13">WDS2C27</strain>
    </source>
</reference>
<dbReference type="Proteomes" id="UP000306552">
    <property type="component" value="Unassembled WGS sequence"/>
</dbReference>
<evidence type="ECO:0000256" key="6">
    <source>
        <dbReference type="ARBA" id="ARBA00022827"/>
    </source>
</evidence>
<proteinExistence type="inferred from homology"/>
<organism evidence="12 13">
    <name type="scientific">Mesohalobacter halotolerans</name>
    <dbReference type="NCBI Taxonomy" id="1883405"/>
    <lineage>
        <taxon>Bacteria</taxon>
        <taxon>Pseudomonadati</taxon>
        <taxon>Bacteroidota</taxon>
        <taxon>Flavobacteriia</taxon>
        <taxon>Flavobacteriales</taxon>
        <taxon>Flavobacteriaceae</taxon>
        <taxon>Mesohalobacter</taxon>
    </lineage>
</organism>
<keyword evidence="5 10" id="KW-0479">Metal-binding</keyword>
<dbReference type="EMBL" id="SWMU01000004">
    <property type="protein sequence ID" value="TKS55827.1"/>
    <property type="molecule type" value="Genomic_DNA"/>
</dbReference>
<comment type="cofactor">
    <cofactor evidence="11">
        <name>Mg(2+)</name>
        <dbReference type="ChEBI" id="CHEBI:18420"/>
    </cofactor>
    <cofactor evidence="11">
        <name>Mn(2+)</name>
        <dbReference type="ChEBI" id="CHEBI:29035"/>
    </cofactor>
    <text evidence="11">Magnesium. Can also use manganese.</text>
</comment>
<name>A0A4U5TP31_9FLAO</name>
<comment type="caution">
    <text evidence="12">The sequence shown here is derived from an EMBL/GenBank/DDBJ whole genome shotgun (WGS) entry which is preliminary data.</text>
</comment>
<feature type="binding site" evidence="11">
    <location>
        <position position="161"/>
    </location>
    <ligand>
        <name>Mg(2+)</name>
        <dbReference type="ChEBI" id="CHEBI:18420"/>
    </ligand>
</feature>
<sequence length="331" mass="36984">MQILILIITVLLFSCDDGFNKYEVYGNALGTTYSVNYYAQQDQNIKPKFDSIFQVINLSLSTYITNSDISKLNSGIQAEVDNHFKNVFKAAKIIHQNTEGYFDPSTGIFVNAYGFGPERYNMEMSPKVIDSLMNFVGFNQFKLDGNHVKTDLDSFYLDFNAIAKGYAVDILSDFLKNNNLQHFFIEVGGEVVAHGQDLENNKIWNFGIETPDENNTSRQLSYAVSIENKALATSGNYRKFKIDSSSGQKYVHTINPKTGEAKKSDVLSASVVAENCMIADAYATAFIAMGFDKAQKTIDKYQISTLLIYVNSDNKVQTFISDDLEGIASPL</sequence>
<accession>A0A4U5TP31</accession>
<protein>
    <recommendedName>
        <fullName evidence="2 10">FAD:protein FMN transferase</fullName>
        <ecNumber evidence="1 10">2.7.1.180</ecNumber>
    </recommendedName>
    <alternativeName>
        <fullName evidence="8 10">Flavin transferase</fullName>
    </alternativeName>
</protein>
<feature type="binding site" evidence="11">
    <location>
        <position position="280"/>
    </location>
    <ligand>
        <name>Mg(2+)</name>
        <dbReference type="ChEBI" id="CHEBI:18420"/>
    </ligand>
</feature>
<comment type="catalytic activity">
    <reaction evidence="9 10">
        <text>L-threonyl-[protein] + FAD = FMN-L-threonyl-[protein] + AMP + H(+)</text>
        <dbReference type="Rhea" id="RHEA:36847"/>
        <dbReference type="Rhea" id="RHEA-COMP:11060"/>
        <dbReference type="Rhea" id="RHEA-COMP:11061"/>
        <dbReference type="ChEBI" id="CHEBI:15378"/>
        <dbReference type="ChEBI" id="CHEBI:30013"/>
        <dbReference type="ChEBI" id="CHEBI:57692"/>
        <dbReference type="ChEBI" id="CHEBI:74257"/>
        <dbReference type="ChEBI" id="CHEBI:456215"/>
        <dbReference type="EC" id="2.7.1.180"/>
    </reaction>
</comment>
<dbReference type="PANTHER" id="PTHR30040">
    <property type="entry name" value="THIAMINE BIOSYNTHESIS LIPOPROTEIN APBE"/>
    <property type="match status" value="1"/>
</dbReference>
<keyword evidence="7 10" id="KW-0460">Magnesium</keyword>
<evidence type="ECO:0000256" key="9">
    <source>
        <dbReference type="ARBA" id="ARBA00048540"/>
    </source>
</evidence>
<gene>
    <name evidence="12" type="ORF">FCN74_10605</name>
</gene>
<keyword evidence="3 10" id="KW-0285">Flavoprotein</keyword>
<dbReference type="InterPro" id="IPR024932">
    <property type="entry name" value="ApbE"/>
</dbReference>
<keyword evidence="4 10" id="KW-0808">Transferase</keyword>